<dbReference type="Proteomes" id="UP000694844">
    <property type="component" value="Chromosome 9"/>
</dbReference>
<organism evidence="1 2">
    <name type="scientific">Crassostrea virginica</name>
    <name type="common">Eastern oyster</name>
    <dbReference type="NCBI Taxonomy" id="6565"/>
    <lineage>
        <taxon>Eukaryota</taxon>
        <taxon>Metazoa</taxon>
        <taxon>Spiralia</taxon>
        <taxon>Lophotrochozoa</taxon>
        <taxon>Mollusca</taxon>
        <taxon>Bivalvia</taxon>
        <taxon>Autobranchia</taxon>
        <taxon>Pteriomorphia</taxon>
        <taxon>Ostreida</taxon>
        <taxon>Ostreoidea</taxon>
        <taxon>Ostreidae</taxon>
        <taxon>Crassostrea</taxon>
    </lineage>
</organism>
<reference evidence="2" key="1">
    <citation type="submission" date="2025-08" db="UniProtKB">
        <authorList>
            <consortium name="RefSeq"/>
        </authorList>
    </citation>
    <scope>IDENTIFICATION</scope>
    <source>
        <tissue evidence="2">Whole sample</tissue>
    </source>
</reference>
<gene>
    <name evidence="2" type="primary">LOC111113646</name>
</gene>
<proteinExistence type="predicted"/>
<dbReference type="KEGG" id="cvn:111113646"/>
<dbReference type="RefSeq" id="XP_022307647.1">
    <property type="nucleotide sequence ID" value="XM_022451939.1"/>
</dbReference>
<evidence type="ECO:0000313" key="2">
    <source>
        <dbReference type="RefSeq" id="XP_022307647.1"/>
    </source>
</evidence>
<dbReference type="GeneID" id="111113646"/>
<keyword evidence="1" id="KW-1185">Reference proteome</keyword>
<dbReference type="AlphaFoldDB" id="A0A8B8BWA0"/>
<accession>A0A8B8BWA0</accession>
<name>A0A8B8BWA0_CRAVI</name>
<sequence length="398" mass="45567">MSYWDLSRDDNIKGIAEETSLSMKPDDCETGDVFRSPPVLSREQAELLQSIDEVIVQKFPNDSFVGNIFEEKGLTHVGKEIKSLSKEVPVLHNPDIYQRTRSFKPGAVLIYEVEVAFQNGDFNITKENTISAENFLRSRRDYNPRVILVKSDPALKEYAKSFVFRKYRDVISMGNTFVQHETDDCQFSKLSGLYSASFICDQVRLITEVKPPESTVYFGDALFLTRQFISHICYGVILKKDNLDVGSVEHAPYRCTSHKSLNQLRQNLEEQTIHKICSSLKFKHNLGCITSHILEKILLKAVADLRSEDMDSCKGKVALPVDVNSKEWRLGVADALFTLLKEKNKVLTNPFKELYQELQSNLELVCARIESYKNLCHQNSLSECKYTIRKMYSLLSFL</sequence>
<evidence type="ECO:0000313" key="1">
    <source>
        <dbReference type="Proteomes" id="UP000694844"/>
    </source>
</evidence>
<protein>
    <submittedName>
        <fullName evidence="2">Uncharacterized protein LOC111113646</fullName>
    </submittedName>
</protein>